<gene>
    <name evidence="2" type="ORF">PoB_007663100</name>
</gene>
<keyword evidence="3" id="KW-1185">Reference proteome</keyword>
<name>A0AAV4E244_9GAST</name>
<accession>A0AAV4E244</accession>
<proteinExistence type="predicted"/>
<sequence>MSLKRRLIQYSRSAGTDPAKRSAPLPHRSRTAPARCATQTSAAVQGVRKEPHSAAGVKLCAPTEVWKLEEGLAGPPEVCLAPLIAAAGEKRHLDGLCLNRQHPALVIDGLTTGVKTW</sequence>
<reference evidence="2 3" key="1">
    <citation type="journal article" date="2021" name="Elife">
        <title>Chloroplast acquisition without the gene transfer in kleptoplastic sea slugs, Plakobranchus ocellatus.</title>
        <authorList>
            <person name="Maeda T."/>
            <person name="Takahashi S."/>
            <person name="Yoshida T."/>
            <person name="Shimamura S."/>
            <person name="Takaki Y."/>
            <person name="Nagai Y."/>
            <person name="Toyoda A."/>
            <person name="Suzuki Y."/>
            <person name="Arimoto A."/>
            <person name="Ishii H."/>
            <person name="Satoh N."/>
            <person name="Nishiyama T."/>
            <person name="Hasebe M."/>
            <person name="Maruyama T."/>
            <person name="Minagawa J."/>
            <person name="Obokata J."/>
            <person name="Shigenobu S."/>
        </authorList>
    </citation>
    <scope>NUCLEOTIDE SEQUENCE [LARGE SCALE GENOMIC DNA]</scope>
</reference>
<dbReference type="EMBL" id="BLXT01008584">
    <property type="protein sequence ID" value="GFO50126.1"/>
    <property type="molecule type" value="Genomic_DNA"/>
</dbReference>
<comment type="caution">
    <text evidence="2">The sequence shown here is derived from an EMBL/GenBank/DDBJ whole genome shotgun (WGS) entry which is preliminary data.</text>
</comment>
<evidence type="ECO:0000313" key="2">
    <source>
        <dbReference type="EMBL" id="GFO50126.1"/>
    </source>
</evidence>
<evidence type="ECO:0000256" key="1">
    <source>
        <dbReference type="SAM" id="MobiDB-lite"/>
    </source>
</evidence>
<dbReference type="Proteomes" id="UP000735302">
    <property type="component" value="Unassembled WGS sequence"/>
</dbReference>
<protein>
    <submittedName>
        <fullName evidence="2">Uncharacterized protein</fullName>
    </submittedName>
</protein>
<evidence type="ECO:0000313" key="3">
    <source>
        <dbReference type="Proteomes" id="UP000735302"/>
    </source>
</evidence>
<feature type="region of interest" description="Disordered" evidence="1">
    <location>
        <begin position="10"/>
        <end position="36"/>
    </location>
</feature>
<dbReference type="AlphaFoldDB" id="A0AAV4E244"/>
<organism evidence="2 3">
    <name type="scientific">Plakobranchus ocellatus</name>
    <dbReference type="NCBI Taxonomy" id="259542"/>
    <lineage>
        <taxon>Eukaryota</taxon>
        <taxon>Metazoa</taxon>
        <taxon>Spiralia</taxon>
        <taxon>Lophotrochozoa</taxon>
        <taxon>Mollusca</taxon>
        <taxon>Gastropoda</taxon>
        <taxon>Heterobranchia</taxon>
        <taxon>Euthyneura</taxon>
        <taxon>Panpulmonata</taxon>
        <taxon>Sacoglossa</taxon>
        <taxon>Placobranchoidea</taxon>
        <taxon>Plakobranchidae</taxon>
        <taxon>Plakobranchus</taxon>
    </lineage>
</organism>